<evidence type="ECO:0000256" key="8">
    <source>
        <dbReference type="ARBA" id="ARBA00023136"/>
    </source>
</evidence>
<feature type="domain" description="Squalene epoxidase" evidence="11">
    <location>
        <begin position="251"/>
        <end position="526"/>
    </location>
</feature>
<evidence type="ECO:0000256" key="7">
    <source>
        <dbReference type="ARBA" id="ARBA00023002"/>
    </source>
</evidence>
<dbReference type="PANTHER" id="PTHR10835">
    <property type="entry name" value="SQUALENE MONOOXYGENASE"/>
    <property type="match status" value="1"/>
</dbReference>
<dbReference type="AlphaFoldDB" id="A0AA39RX75"/>
<dbReference type="Gene3D" id="3.50.50.60">
    <property type="entry name" value="FAD/NAD(P)-binding domain"/>
    <property type="match status" value="1"/>
</dbReference>
<dbReference type="Proteomes" id="UP001168877">
    <property type="component" value="Unassembled WGS sequence"/>
</dbReference>
<dbReference type="GO" id="GO:0050660">
    <property type="term" value="F:flavin adenine dinucleotide binding"/>
    <property type="evidence" value="ECO:0007669"/>
    <property type="project" value="UniProtKB-UniRule"/>
</dbReference>
<evidence type="ECO:0000256" key="10">
    <source>
        <dbReference type="RuleBase" id="RU367121"/>
    </source>
</evidence>
<comment type="caution">
    <text evidence="12">The sequence shown here is derived from an EMBL/GenBank/DDBJ whole genome shotgun (WGS) entry which is preliminary data.</text>
</comment>
<name>A0AA39RX75_ACESA</name>
<dbReference type="InterPro" id="IPR013698">
    <property type="entry name" value="Squalene_epoxidase"/>
</dbReference>
<proteinExistence type="inferred from homology"/>
<dbReference type="GO" id="GO:0016126">
    <property type="term" value="P:sterol biosynthetic process"/>
    <property type="evidence" value="ECO:0007669"/>
    <property type="project" value="UniProtKB-UniRule"/>
</dbReference>
<evidence type="ECO:0000259" key="11">
    <source>
        <dbReference type="Pfam" id="PF08491"/>
    </source>
</evidence>
<dbReference type="SUPFAM" id="SSF51905">
    <property type="entry name" value="FAD/NAD(P)-binding domain"/>
    <property type="match status" value="1"/>
</dbReference>
<comment type="catalytic activity">
    <reaction evidence="9 10">
        <text>squalene + reduced [NADPH--hemoprotein reductase] + O2 = (S)-2,3-epoxysqualene + oxidized [NADPH--hemoprotein reductase] + H2O + H(+)</text>
        <dbReference type="Rhea" id="RHEA:25282"/>
        <dbReference type="Rhea" id="RHEA-COMP:11964"/>
        <dbReference type="Rhea" id="RHEA-COMP:11965"/>
        <dbReference type="ChEBI" id="CHEBI:15377"/>
        <dbReference type="ChEBI" id="CHEBI:15378"/>
        <dbReference type="ChEBI" id="CHEBI:15379"/>
        <dbReference type="ChEBI" id="CHEBI:15440"/>
        <dbReference type="ChEBI" id="CHEBI:15441"/>
        <dbReference type="ChEBI" id="CHEBI:57618"/>
        <dbReference type="ChEBI" id="CHEBI:58210"/>
        <dbReference type="EC" id="1.14.14.17"/>
    </reaction>
</comment>
<keyword evidence="7 10" id="KW-0560">Oxidoreductase</keyword>
<comment type="pathway">
    <text evidence="2">Terpene metabolism; lanosterol biosynthesis; lanosterol from farnesyl diphosphate: step 2/3.</text>
</comment>
<evidence type="ECO:0000256" key="4">
    <source>
        <dbReference type="ARBA" id="ARBA00012312"/>
    </source>
</evidence>
<keyword evidence="8" id="KW-0472">Membrane</keyword>
<keyword evidence="13" id="KW-1185">Reference proteome</keyword>
<evidence type="ECO:0000256" key="9">
    <source>
        <dbReference type="ARBA" id="ARBA00048658"/>
    </source>
</evidence>
<dbReference type="GO" id="GO:0004506">
    <property type="term" value="F:squalene monooxygenase activity"/>
    <property type="evidence" value="ECO:0007669"/>
    <property type="project" value="UniProtKB-UniRule"/>
</dbReference>
<evidence type="ECO:0000256" key="5">
    <source>
        <dbReference type="ARBA" id="ARBA00022630"/>
    </source>
</evidence>
<reference evidence="12" key="1">
    <citation type="journal article" date="2022" name="Plant J.">
        <title>Strategies of tolerance reflected in two North American maple genomes.</title>
        <authorList>
            <person name="McEvoy S.L."/>
            <person name="Sezen U.U."/>
            <person name="Trouern-Trend A."/>
            <person name="McMahon S.M."/>
            <person name="Schaberg P.G."/>
            <person name="Yang J."/>
            <person name="Wegrzyn J.L."/>
            <person name="Swenson N.G."/>
        </authorList>
    </citation>
    <scope>NUCLEOTIDE SEQUENCE</scope>
    <source>
        <strain evidence="12">NS2018</strain>
    </source>
</reference>
<keyword evidence="5 10" id="KW-0285">Flavoprotein</keyword>
<comment type="similarity">
    <text evidence="3 10">Belongs to the squalene monooxygenase family.</text>
</comment>
<dbReference type="InterPro" id="IPR040125">
    <property type="entry name" value="Squalene_monox"/>
</dbReference>
<evidence type="ECO:0000313" key="12">
    <source>
        <dbReference type="EMBL" id="KAK0581824.1"/>
    </source>
</evidence>
<comment type="cofactor">
    <cofactor evidence="1 10">
        <name>FAD</name>
        <dbReference type="ChEBI" id="CHEBI:57692"/>
    </cofactor>
</comment>
<dbReference type="GO" id="GO:0005783">
    <property type="term" value="C:endoplasmic reticulum"/>
    <property type="evidence" value="ECO:0007669"/>
    <property type="project" value="TreeGrafter"/>
</dbReference>
<dbReference type="PANTHER" id="PTHR10835:SF8">
    <property type="entry name" value="SQUALENE MONOOXYGENASE"/>
    <property type="match status" value="1"/>
</dbReference>
<gene>
    <name evidence="12" type="ORF">LWI29_018415</name>
</gene>
<dbReference type="InterPro" id="IPR036188">
    <property type="entry name" value="FAD/NAD-bd_sf"/>
</dbReference>
<dbReference type="Pfam" id="PF08491">
    <property type="entry name" value="SE"/>
    <property type="match status" value="1"/>
</dbReference>
<evidence type="ECO:0000313" key="13">
    <source>
        <dbReference type="Proteomes" id="UP001168877"/>
    </source>
</evidence>
<keyword evidence="6 10" id="KW-0274">FAD</keyword>
<sequence length="542" mass="60233">MFPNQTDIDDSYDLLGNVNDEALESVDMSLDDFNKGKGKEKVDGKDENGFQLVCSKKKKAEKKIKIPAIGKEEEEEERNGGRRRIVMESWRSEIEQEEKMKIKRKKSPLSIFADVVDLGAMGVVMVEDVMIFTKDWPILKAFSDGIGVAVYAFEDCVSGIDAQQVLGYVLYMDGRSLRAPYPQKNYSNNCSDPLTGRTFHHGRFVQSLRIKAASLPNVKLERGTVTSLVKEKGTIKGVRYKNKSGTEMVAHASLTIVCDGCFSNLRRFLDFNGGGNTKVDKVSHLVGWVAENYELPHANHGHIVISDPCAVLIYSISSTQIRCFVDIFGQNLPSISTGEMSHYLKSVVAPKIPPELYSMFMSSIDKRNMKATPCCSKRAVPHCTPGAFLIGDALNIRHPLTGGGMTVALSDVVILRDLLRPLHDLNDATATLEHLQSFYTLRKPMAATINTIADVVYRSFGAPPNESSMEIRRACYDFLSNAEDSFVTESFMALICGLSPCRLKMILLCFYIAIYMLLGRLLLPFPSPKRLLSGARLILVLV</sequence>
<reference evidence="12" key="2">
    <citation type="submission" date="2023-06" db="EMBL/GenBank/DDBJ databases">
        <authorList>
            <person name="Swenson N.G."/>
            <person name="Wegrzyn J.L."/>
            <person name="Mcevoy S.L."/>
        </authorList>
    </citation>
    <scope>NUCLEOTIDE SEQUENCE</scope>
    <source>
        <strain evidence="12">NS2018</strain>
        <tissue evidence="12">Leaf</tissue>
    </source>
</reference>
<protein>
    <recommendedName>
        <fullName evidence="4 10">Squalene monooxygenase</fullName>
        <ecNumber evidence="4 10">1.14.14.17</ecNumber>
    </recommendedName>
</protein>
<evidence type="ECO:0000256" key="2">
    <source>
        <dbReference type="ARBA" id="ARBA00005018"/>
    </source>
</evidence>
<evidence type="ECO:0000256" key="1">
    <source>
        <dbReference type="ARBA" id="ARBA00001974"/>
    </source>
</evidence>
<dbReference type="EC" id="1.14.14.17" evidence="4 10"/>
<evidence type="ECO:0000256" key="6">
    <source>
        <dbReference type="ARBA" id="ARBA00022827"/>
    </source>
</evidence>
<comment type="function">
    <text evidence="10">Catalyzes the stereospecific oxidation of squalene to (S)-2,3-epoxysqualene, and is considered to be a rate-limiting enzyme in steroid biosynthesis.</text>
</comment>
<comment type="subcellular location">
    <subcellularLocation>
        <location evidence="10">Membrane</location>
        <topology evidence="10">Multi-pass membrane protein</topology>
    </subcellularLocation>
</comment>
<dbReference type="GO" id="GO:0016020">
    <property type="term" value="C:membrane"/>
    <property type="evidence" value="ECO:0007669"/>
    <property type="project" value="UniProtKB-SubCell"/>
</dbReference>
<evidence type="ECO:0000256" key="3">
    <source>
        <dbReference type="ARBA" id="ARBA00008802"/>
    </source>
</evidence>
<accession>A0AA39RX75</accession>
<organism evidence="12 13">
    <name type="scientific">Acer saccharum</name>
    <name type="common">Sugar maple</name>
    <dbReference type="NCBI Taxonomy" id="4024"/>
    <lineage>
        <taxon>Eukaryota</taxon>
        <taxon>Viridiplantae</taxon>
        <taxon>Streptophyta</taxon>
        <taxon>Embryophyta</taxon>
        <taxon>Tracheophyta</taxon>
        <taxon>Spermatophyta</taxon>
        <taxon>Magnoliopsida</taxon>
        <taxon>eudicotyledons</taxon>
        <taxon>Gunneridae</taxon>
        <taxon>Pentapetalae</taxon>
        <taxon>rosids</taxon>
        <taxon>malvids</taxon>
        <taxon>Sapindales</taxon>
        <taxon>Sapindaceae</taxon>
        <taxon>Hippocastanoideae</taxon>
        <taxon>Acereae</taxon>
        <taxon>Acer</taxon>
    </lineage>
</organism>
<dbReference type="EMBL" id="JAUESC010000384">
    <property type="protein sequence ID" value="KAK0581824.1"/>
    <property type="molecule type" value="Genomic_DNA"/>
</dbReference>